<dbReference type="AlphaFoldDB" id="A0AAW1W655"/>
<organism evidence="2 3">
    <name type="scientific">Rubus argutus</name>
    <name type="common">Southern blackberry</name>
    <dbReference type="NCBI Taxonomy" id="59490"/>
    <lineage>
        <taxon>Eukaryota</taxon>
        <taxon>Viridiplantae</taxon>
        <taxon>Streptophyta</taxon>
        <taxon>Embryophyta</taxon>
        <taxon>Tracheophyta</taxon>
        <taxon>Spermatophyta</taxon>
        <taxon>Magnoliopsida</taxon>
        <taxon>eudicotyledons</taxon>
        <taxon>Gunneridae</taxon>
        <taxon>Pentapetalae</taxon>
        <taxon>rosids</taxon>
        <taxon>fabids</taxon>
        <taxon>Rosales</taxon>
        <taxon>Rosaceae</taxon>
        <taxon>Rosoideae</taxon>
        <taxon>Rosoideae incertae sedis</taxon>
        <taxon>Rubus</taxon>
    </lineage>
</organism>
<dbReference type="EMBL" id="JBEDUW010000006">
    <property type="protein sequence ID" value="KAK9920167.1"/>
    <property type="molecule type" value="Genomic_DNA"/>
</dbReference>
<keyword evidence="3" id="KW-1185">Reference proteome</keyword>
<reference evidence="2 3" key="1">
    <citation type="journal article" date="2023" name="G3 (Bethesda)">
        <title>A chromosome-length genome assembly and annotation of blackberry (Rubus argutus, cv. 'Hillquist').</title>
        <authorList>
            <person name="Bruna T."/>
            <person name="Aryal R."/>
            <person name="Dudchenko O."/>
            <person name="Sargent D.J."/>
            <person name="Mead D."/>
            <person name="Buti M."/>
            <person name="Cavallini A."/>
            <person name="Hytonen T."/>
            <person name="Andres J."/>
            <person name="Pham M."/>
            <person name="Weisz D."/>
            <person name="Mascagni F."/>
            <person name="Usai G."/>
            <person name="Natali L."/>
            <person name="Bassil N."/>
            <person name="Fernandez G.E."/>
            <person name="Lomsadze A."/>
            <person name="Armour M."/>
            <person name="Olukolu B."/>
            <person name="Poorten T."/>
            <person name="Britton C."/>
            <person name="Davik J."/>
            <person name="Ashrafi H."/>
            <person name="Aiden E.L."/>
            <person name="Borodovsky M."/>
            <person name="Worthington M."/>
        </authorList>
    </citation>
    <scope>NUCLEOTIDE SEQUENCE [LARGE SCALE GENOMIC DNA]</scope>
    <source>
        <strain evidence="2">PI 553951</strain>
    </source>
</reference>
<accession>A0AAW1W655</accession>
<sequence>MEEMEPSPFDLMSPCWHGQGQDVGCWWPRGAQSEQPAMQNGTDRFLGWFVAAVSGGPEDQPSSTGKSVGCWWPRGAQSEQPAMRNRTDRFWDRSLRL</sequence>
<comment type="caution">
    <text evidence="2">The sequence shown here is derived from an EMBL/GenBank/DDBJ whole genome shotgun (WGS) entry which is preliminary data.</text>
</comment>
<name>A0AAW1W655_RUBAR</name>
<evidence type="ECO:0000313" key="2">
    <source>
        <dbReference type="EMBL" id="KAK9920167.1"/>
    </source>
</evidence>
<protein>
    <submittedName>
        <fullName evidence="2">Uncharacterized protein</fullName>
    </submittedName>
</protein>
<feature type="region of interest" description="Disordered" evidence="1">
    <location>
        <begin position="55"/>
        <end position="97"/>
    </location>
</feature>
<evidence type="ECO:0000313" key="3">
    <source>
        <dbReference type="Proteomes" id="UP001457282"/>
    </source>
</evidence>
<proteinExistence type="predicted"/>
<feature type="compositionally biased region" description="Basic and acidic residues" evidence="1">
    <location>
        <begin position="85"/>
        <end position="97"/>
    </location>
</feature>
<dbReference type="Proteomes" id="UP001457282">
    <property type="component" value="Unassembled WGS sequence"/>
</dbReference>
<evidence type="ECO:0000256" key="1">
    <source>
        <dbReference type="SAM" id="MobiDB-lite"/>
    </source>
</evidence>
<gene>
    <name evidence="2" type="ORF">M0R45_028726</name>
</gene>